<dbReference type="Proteomes" id="UP000005561">
    <property type="component" value="Unassembled WGS sequence"/>
</dbReference>
<evidence type="ECO:0000256" key="3">
    <source>
        <dbReference type="ARBA" id="ARBA00023235"/>
    </source>
</evidence>
<evidence type="ECO:0000256" key="1">
    <source>
        <dbReference type="ARBA" id="ARBA00001470"/>
    </source>
</evidence>
<name>C6LF01_9FIRM</name>
<keyword evidence="6" id="KW-1185">Reference proteome</keyword>
<comment type="similarity">
    <text evidence="4">Belongs to the cellobiose 2-epimerase family.</text>
</comment>
<reference evidence="5" key="1">
    <citation type="submission" date="2009-07" db="EMBL/GenBank/DDBJ databases">
        <authorList>
            <person name="Weinstock G."/>
            <person name="Sodergren E."/>
            <person name="Clifton S."/>
            <person name="Fulton L."/>
            <person name="Fulton B."/>
            <person name="Courtney L."/>
            <person name="Fronick C."/>
            <person name="Harrison M."/>
            <person name="Strong C."/>
            <person name="Farmer C."/>
            <person name="Delahaunty K."/>
            <person name="Markovic C."/>
            <person name="Hall O."/>
            <person name="Minx P."/>
            <person name="Tomlinson C."/>
            <person name="Mitreva M."/>
            <person name="Nelson J."/>
            <person name="Hou S."/>
            <person name="Wollam A."/>
            <person name="Pepin K.H."/>
            <person name="Johnson M."/>
            <person name="Bhonagiri V."/>
            <person name="Nash W.E."/>
            <person name="Warren W."/>
            <person name="Chinwalla A."/>
            <person name="Mardis E.R."/>
            <person name="Wilson R.K."/>
        </authorList>
    </citation>
    <scope>NUCLEOTIDE SEQUENCE [LARGE SCALE GENOMIC DNA]</scope>
    <source>
        <strain evidence="5">DSM 14469</strain>
    </source>
</reference>
<comment type="caution">
    <text evidence="5">The sequence shown here is derived from an EMBL/GenBank/DDBJ whole genome shotgun (WGS) entry which is preliminary data.</text>
</comment>
<dbReference type="Gene3D" id="1.50.10.10">
    <property type="match status" value="1"/>
</dbReference>
<dbReference type="GO" id="GO:0005975">
    <property type="term" value="P:carbohydrate metabolic process"/>
    <property type="evidence" value="ECO:0007669"/>
    <property type="project" value="InterPro"/>
</dbReference>
<comment type="function">
    <text evidence="4">Catalyzes the reversible epimerization of cellobiose to 4-O-beta-D-glucopyranosyl-D-mannose (Glc-Man).</text>
</comment>
<dbReference type="EMBL" id="ACCL02000009">
    <property type="protein sequence ID" value="EET60740.1"/>
    <property type="molecule type" value="Genomic_DNA"/>
</dbReference>
<gene>
    <name evidence="5" type="ORF">BRYFOR_07202</name>
</gene>
<protein>
    <recommendedName>
        <fullName evidence="4">Cellobiose 2-epimerase</fullName>
        <shortName evidence="4">CE</shortName>
        <ecNumber evidence="4">5.1.3.11</ecNumber>
    </recommendedName>
</protein>
<sequence length="391" mass="45801">MLEKEIREHLTEKLIPFWRGLRDEEYGGYYGWLGYDLKLDKKAVKGCILNSRILWFFSAASRLLQDTSLLADADHAYEFLRKYCLDGKNGGVYWSVTYKGEVAEGLKHTYNQAFAIYALSAYYRVSKKEEALQTARELFTLIEEKCCDGQGYLEAFTEDFSPADNEKLSENGVMAERTMNTLLHVMEAYTELYDVTQEEKVAERLKWMLDIFREKVYSPGRRRLEVFFDRDWNSLIDLHSFGHDIEAAWLIDRCCEVLGDEEYTKKMRAITKELESCVYERAYWKHSLANEAENGVTDTTRVWWVQAEAVTGFLNAWQKAPEHGEYRKAAGQIWEYIKKYLVDVRPQSEWFWCVHEDGSPVEGRPVVEPWKCPYHNGRMCIEVIRRLSDAS</sequence>
<dbReference type="OrthoDB" id="5141876at2"/>
<comment type="similarity">
    <text evidence="2">Belongs to the N-acylglucosamine 2-epimerase family.</text>
</comment>
<organism evidence="5 6">
    <name type="scientific">Marvinbryantia formatexigens DSM 14469</name>
    <dbReference type="NCBI Taxonomy" id="478749"/>
    <lineage>
        <taxon>Bacteria</taxon>
        <taxon>Bacillati</taxon>
        <taxon>Bacillota</taxon>
        <taxon>Clostridia</taxon>
        <taxon>Lachnospirales</taxon>
        <taxon>Lachnospiraceae</taxon>
        <taxon>Marvinbryantia</taxon>
    </lineage>
</organism>
<evidence type="ECO:0000256" key="2">
    <source>
        <dbReference type="ARBA" id="ARBA00008558"/>
    </source>
</evidence>
<dbReference type="Pfam" id="PF07221">
    <property type="entry name" value="GlcNAc_2-epim"/>
    <property type="match status" value="1"/>
</dbReference>
<evidence type="ECO:0000256" key="4">
    <source>
        <dbReference type="HAMAP-Rule" id="MF_00929"/>
    </source>
</evidence>
<dbReference type="RefSeq" id="WP_006861994.1">
    <property type="nucleotide sequence ID" value="NZ_ACCL02000009.1"/>
</dbReference>
<dbReference type="HAMAP" id="MF_00929">
    <property type="entry name" value="Cellobiose_2_epim"/>
    <property type="match status" value="1"/>
</dbReference>
<dbReference type="InterPro" id="IPR010819">
    <property type="entry name" value="AGE/CE"/>
</dbReference>
<comment type="catalytic activity">
    <reaction evidence="1 4">
        <text>D-cellobiose = beta-D-glucosyl-(1-&gt;4)-D-mannopyranose</text>
        <dbReference type="Rhea" id="RHEA:23384"/>
        <dbReference type="ChEBI" id="CHEBI:17057"/>
        <dbReference type="ChEBI" id="CHEBI:47931"/>
        <dbReference type="EC" id="5.1.3.11"/>
    </reaction>
</comment>
<dbReference type="SUPFAM" id="SSF48208">
    <property type="entry name" value="Six-hairpin glycosidases"/>
    <property type="match status" value="1"/>
</dbReference>
<dbReference type="GO" id="GO:0047736">
    <property type="term" value="F:cellobiose epimerase activity"/>
    <property type="evidence" value="ECO:0007669"/>
    <property type="project" value="UniProtKB-UniRule"/>
</dbReference>
<evidence type="ECO:0000313" key="6">
    <source>
        <dbReference type="Proteomes" id="UP000005561"/>
    </source>
</evidence>
<dbReference type="PANTHER" id="PTHR15108">
    <property type="entry name" value="N-ACYLGLUCOSAMINE-2-EPIMERASE"/>
    <property type="match status" value="1"/>
</dbReference>
<evidence type="ECO:0000313" key="5">
    <source>
        <dbReference type="EMBL" id="EET60740.1"/>
    </source>
</evidence>
<keyword evidence="3 4" id="KW-0413">Isomerase</keyword>
<dbReference type="EC" id="5.1.3.11" evidence="4"/>
<accession>C6LF01</accession>
<dbReference type="InterPro" id="IPR012341">
    <property type="entry name" value="6hp_glycosidase-like_sf"/>
</dbReference>
<dbReference type="AlphaFoldDB" id="C6LF01"/>
<proteinExistence type="inferred from homology"/>
<dbReference type="InterPro" id="IPR008928">
    <property type="entry name" value="6-hairpin_glycosidase_sf"/>
</dbReference>
<dbReference type="STRING" id="168384.SAMN05660368_02373"/>
<dbReference type="InterPro" id="IPR028584">
    <property type="entry name" value="Cellobiose_2_epim"/>
</dbReference>
<dbReference type="eggNOG" id="COG2942">
    <property type="taxonomic scope" value="Bacteria"/>
</dbReference>